<reference evidence="1" key="3">
    <citation type="submission" date="2025-08" db="UniProtKB">
        <authorList>
            <consortium name="Ensembl"/>
        </authorList>
    </citation>
    <scope>IDENTIFICATION</scope>
</reference>
<reference evidence="1" key="4">
    <citation type="submission" date="2025-09" db="UniProtKB">
        <authorList>
            <consortium name="Ensembl"/>
        </authorList>
    </citation>
    <scope>IDENTIFICATION</scope>
</reference>
<evidence type="ECO:0000313" key="2">
    <source>
        <dbReference type="Proteomes" id="UP000265140"/>
    </source>
</evidence>
<name>A0A3P8ZNY8_ESOLU</name>
<protein>
    <submittedName>
        <fullName evidence="1">Uncharacterized protein</fullName>
    </submittedName>
</protein>
<reference evidence="1" key="2">
    <citation type="submission" date="2020-02" db="EMBL/GenBank/DDBJ databases">
        <title>Esox lucius (northern pike) genome, fEsoLuc1, primary haplotype.</title>
        <authorList>
            <person name="Myers G."/>
            <person name="Karagic N."/>
            <person name="Meyer A."/>
            <person name="Pippel M."/>
            <person name="Reichard M."/>
            <person name="Winkler S."/>
            <person name="Tracey A."/>
            <person name="Sims Y."/>
            <person name="Howe K."/>
            <person name="Rhie A."/>
            <person name="Formenti G."/>
            <person name="Durbin R."/>
            <person name="Fedrigo O."/>
            <person name="Jarvis E.D."/>
        </authorList>
    </citation>
    <scope>NUCLEOTIDE SEQUENCE [LARGE SCALE GENOMIC DNA]</scope>
</reference>
<dbReference type="Bgee" id="ENSELUG00000007671">
    <property type="expression patterns" value="Expressed in mesonephros and 1 other cell type or tissue"/>
</dbReference>
<evidence type="ECO:0000313" key="1">
    <source>
        <dbReference type="Ensembl" id="ENSELUP00000030456.2"/>
    </source>
</evidence>
<keyword evidence="2" id="KW-1185">Reference proteome</keyword>
<reference evidence="2" key="1">
    <citation type="journal article" date="2014" name="PLoS ONE">
        <title>The genome and linkage map of the northern pike (Esox lucius): conserved synteny revealed between the salmonid sister group and the Neoteleostei.</title>
        <authorList>
            <person name="Rondeau E.B."/>
            <person name="Minkley D.R."/>
            <person name="Leong J.S."/>
            <person name="Messmer A.M."/>
            <person name="Jantzen J.R."/>
            <person name="von Schalburg K.R."/>
            <person name="Lemon C."/>
            <person name="Bird N.H."/>
            <person name="Koop B.F."/>
        </authorList>
    </citation>
    <scope>NUCLEOTIDE SEQUENCE</scope>
</reference>
<accession>A0A3P8ZNY8</accession>
<dbReference type="Ensembl" id="ENSELUT00000008278.3">
    <property type="protein sequence ID" value="ENSELUP00000030456.2"/>
    <property type="gene ID" value="ENSELUG00000007671.3"/>
</dbReference>
<organism evidence="1 2">
    <name type="scientific">Esox lucius</name>
    <name type="common">Northern pike</name>
    <dbReference type="NCBI Taxonomy" id="8010"/>
    <lineage>
        <taxon>Eukaryota</taxon>
        <taxon>Metazoa</taxon>
        <taxon>Chordata</taxon>
        <taxon>Craniata</taxon>
        <taxon>Vertebrata</taxon>
        <taxon>Euteleostomi</taxon>
        <taxon>Actinopterygii</taxon>
        <taxon>Neopterygii</taxon>
        <taxon>Teleostei</taxon>
        <taxon>Protacanthopterygii</taxon>
        <taxon>Esociformes</taxon>
        <taxon>Esocidae</taxon>
        <taxon>Esox</taxon>
    </lineage>
</organism>
<dbReference type="InParanoid" id="A0A3P8ZNY8"/>
<dbReference type="AlphaFoldDB" id="A0A3P8ZNY8"/>
<dbReference type="Proteomes" id="UP000265140">
    <property type="component" value="Chromosome 13"/>
</dbReference>
<proteinExistence type="predicted"/>
<sequence length="82" mass="9187">MYLDGPLGLHSASEVSVWTTSFHSCFASSWLSHSQDGPNQYSSRQPRQTLTLCQYLCRWASFSLSTRQIHHKSPQNVTGGTV</sequence>